<sequence length="39" mass="4691">MRFFIAGIRYEKPEKSELFGKNELKMTHFWAASHNIFTD</sequence>
<proteinExistence type="predicted"/>
<protein>
    <submittedName>
        <fullName evidence="1">Uncharacterized protein</fullName>
    </submittedName>
</protein>
<dbReference type="EMBL" id="LT575490">
    <property type="protein sequence ID" value="SAY41460.1"/>
    <property type="molecule type" value="Genomic_DNA"/>
</dbReference>
<accession>A0A1C3H8U1</accession>
<reference evidence="1" key="1">
    <citation type="submission" date="2016-05" db="EMBL/GenBank/DDBJ databases">
        <authorList>
            <person name="Cock P.J.A."/>
            <person name="Cock P.J.A."/>
        </authorList>
    </citation>
    <scope>NUCLEOTIDE SEQUENCE</scope>
    <source>
        <strain evidence="1">PWN146_assembly</strain>
    </source>
</reference>
<name>A0A1C3H8U1_SERMA</name>
<organism evidence="1">
    <name type="scientific">Serratia marcescens</name>
    <dbReference type="NCBI Taxonomy" id="615"/>
    <lineage>
        <taxon>Bacteria</taxon>
        <taxon>Pseudomonadati</taxon>
        <taxon>Pseudomonadota</taxon>
        <taxon>Gammaproteobacteria</taxon>
        <taxon>Enterobacterales</taxon>
        <taxon>Yersiniaceae</taxon>
        <taxon>Serratia</taxon>
    </lineage>
</organism>
<evidence type="ECO:0000313" key="1">
    <source>
        <dbReference type="EMBL" id="SAY41460.1"/>
    </source>
</evidence>
<dbReference type="AlphaFoldDB" id="A0A1C3H8U1"/>
<gene>
    <name evidence="1" type="ORF">PWN146_00112</name>
</gene>